<evidence type="ECO:0000313" key="2">
    <source>
        <dbReference type="Proteomes" id="UP000837857"/>
    </source>
</evidence>
<proteinExistence type="predicted"/>
<reference evidence="1" key="1">
    <citation type="submission" date="2022-03" db="EMBL/GenBank/DDBJ databases">
        <authorList>
            <person name="Martin H S."/>
        </authorList>
    </citation>
    <scope>NUCLEOTIDE SEQUENCE</scope>
</reference>
<dbReference type="EMBL" id="OW152815">
    <property type="protein sequence ID" value="CAH2063758.1"/>
    <property type="molecule type" value="Genomic_DNA"/>
</dbReference>
<sequence length="118" mass="12839">MGELSPLGRTCAASCSHFGVDAPKATDRYLRSRALSRVNADRLNGLRHNKFCAAYGLGRCEIGRAEPPPVVSKGPSARGHLNINTSTYWRVQIRFASASRIYVDDDPRYSGSIQAASV</sequence>
<protein>
    <submittedName>
        <fullName evidence="1">Uncharacterized protein</fullName>
    </submittedName>
</protein>
<keyword evidence="2" id="KW-1185">Reference proteome</keyword>
<feature type="non-terminal residue" evidence="1">
    <location>
        <position position="1"/>
    </location>
</feature>
<dbReference type="Proteomes" id="UP000837857">
    <property type="component" value="Chromosome 3"/>
</dbReference>
<name>A0ABN8IQP2_9NEOP</name>
<accession>A0ABN8IQP2</accession>
<organism evidence="1 2">
    <name type="scientific">Iphiclides podalirius</name>
    <name type="common">scarce swallowtail</name>
    <dbReference type="NCBI Taxonomy" id="110791"/>
    <lineage>
        <taxon>Eukaryota</taxon>
        <taxon>Metazoa</taxon>
        <taxon>Ecdysozoa</taxon>
        <taxon>Arthropoda</taxon>
        <taxon>Hexapoda</taxon>
        <taxon>Insecta</taxon>
        <taxon>Pterygota</taxon>
        <taxon>Neoptera</taxon>
        <taxon>Endopterygota</taxon>
        <taxon>Lepidoptera</taxon>
        <taxon>Glossata</taxon>
        <taxon>Ditrysia</taxon>
        <taxon>Papilionoidea</taxon>
        <taxon>Papilionidae</taxon>
        <taxon>Papilioninae</taxon>
        <taxon>Iphiclides</taxon>
    </lineage>
</organism>
<gene>
    <name evidence="1" type="ORF">IPOD504_LOCUS12662</name>
</gene>
<evidence type="ECO:0000313" key="1">
    <source>
        <dbReference type="EMBL" id="CAH2063758.1"/>
    </source>
</evidence>